<dbReference type="SUPFAM" id="SSF53335">
    <property type="entry name" value="S-adenosyl-L-methionine-dependent methyltransferases"/>
    <property type="match status" value="1"/>
</dbReference>
<evidence type="ECO:0000256" key="4">
    <source>
        <dbReference type="ARBA" id="ARBA00022679"/>
    </source>
</evidence>
<dbReference type="PANTHER" id="PTHR31760:SF0">
    <property type="entry name" value="S-ADENOSYL-L-METHIONINE-DEPENDENT METHYLTRANSFERASES SUPERFAMILY PROTEIN"/>
    <property type="match status" value="1"/>
</dbReference>
<keyword evidence="9" id="KW-1185">Reference proteome</keyword>
<feature type="region of interest" description="Disordered" evidence="7">
    <location>
        <begin position="217"/>
        <end position="261"/>
    </location>
</feature>
<comment type="function">
    <text evidence="6">Specifically methylates the N7 position of a guanine in 16S rRNA.</text>
</comment>
<keyword evidence="5 6" id="KW-0949">S-adenosyl-L-methionine</keyword>
<accession>A0ABN0V2Y0</accession>
<dbReference type="HAMAP" id="MF_00074">
    <property type="entry name" value="16SrRNA_methyltr_G"/>
    <property type="match status" value="1"/>
</dbReference>
<evidence type="ECO:0000256" key="5">
    <source>
        <dbReference type="ARBA" id="ARBA00022691"/>
    </source>
</evidence>
<evidence type="ECO:0000256" key="7">
    <source>
        <dbReference type="SAM" id="MobiDB-lite"/>
    </source>
</evidence>
<evidence type="ECO:0000256" key="1">
    <source>
        <dbReference type="ARBA" id="ARBA00022490"/>
    </source>
</evidence>
<dbReference type="EMBL" id="BAAAGX010000032">
    <property type="protein sequence ID" value="GAA0272316.1"/>
    <property type="molecule type" value="Genomic_DNA"/>
</dbReference>
<evidence type="ECO:0000256" key="2">
    <source>
        <dbReference type="ARBA" id="ARBA00022552"/>
    </source>
</evidence>
<comment type="caution">
    <text evidence="6">Lacks conserved residue(s) required for the propagation of feature annotation.</text>
</comment>
<dbReference type="NCBIfam" id="TIGR00138">
    <property type="entry name" value="rsmG_gidB"/>
    <property type="match status" value="1"/>
</dbReference>
<comment type="caution">
    <text evidence="8">The sequence shown here is derived from an EMBL/GenBank/DDBJ whole genome shotgun (WGS) entry which is preliminary data.</text>
</comment>
<feature type="binding site" evidence="6">
    <location>
        <position position="81"/>
    </location>
    <ligand>
        <name>S-adenosyl-L-methionine</name>
        <dbReference type="ChEBI" id="CHEBI:59789"/>
    </ligand>
</feature>
<evidence type="ECO:0000313" key="8">
    <source>
        <dbReference type="EMBL" id="GAA0272316.1"/>
    </source>
</evidence>
<reference evidence="8 9" key="1">
    <citation type="journal article" date="2019" name="Int. J. Syst. Evol. Microbiol.">
        <title>The Global Catalogue of Microorganisms (GCM) 10K type strain sequencing project: providing services to taxonomists for standard genome sequencing and annotation.</title>
        <authorList>
            <consortium name="The Broad Institute Genomics Platform"/>
            <consortium name="The Broad Institute Genome Sequencing Center for Infectious Disease"/>
            <person name="Wu L."/>
            <person name="Ma J."/>
        </authorList>
    </citation>
    <scope>NUCLEOTIDE SEQUENCE [LARGE SCALE GENOMIC DNA]</scope>
    <source>
        <strain evidence="8 9">JCM 10425</strain>
    </source>
</reference>
<evidence type="ECO:0000313" key="9">
    <source>
        <dbReference type="Proteomes" id="UP001500967"/>
    </source>
</evidence>
<feature type="binding site" evidence="6">
    <location>
        <position position="147"/>
    </location>
    <ligand>
        <name>S-adenosyl-L-methionine</name>
        <dbReference type="ChEBI" id="CHEBI:59789"/>
    </ligand>
</feature>
<keyword evidence="2 6" id="KW-0698">rRNA processing</keyword>
<dbReference type="Gene3D" id="3.40.50.150">
    <property type="entry name" value="Vaccinia Virus protein VP39"/>
    <property type="match status" value="1"/>
</dbReference>
<feature type="compositionally biased region" description="Basic residues" evidence="7">
    <location>
        <begin position="252"/>
        <end position="261"/>
    </location>
</feature>
<gene>
    <name evidence="6 8" type="primary">rsmG</name>
    <name evidence="8" type="ORF">GCM10009539_69650</name>
</gene>
<keyword evidence="4 6" id="KW-0808">Transferase</keyword>
<dbReference type="EC" id="2.1.1.-" evidence="6"/>
<dbReference type="Proteomes" id="UP001500967">
    <property type="component" value="Unassembled WGS sequence"/>
</dbReference>
<feature type="binding site" evidence="6">
    <location>
        <begin position="132"/>
        <end position="133"/>
    </location>
    <ligand>
        <name>S-adenosyl-L-methionine</name>
        <dbReference type="ChEBI" id="CHEBI:59789"/>
    </ligand>
</feature>
<dbReference type="InterPro" id="IPR029063">
    <property type="entry name" value="SAM-dependent_MTases_sf"/>
</dbReference>
<evidence type="ECO:0000256" key="6">
    <source>
        <dbReference type="HAMAP-Rule" id="MF_00074"/>
    </source>
</evidence>
<comment type="subcellular location">
    <subcellularLocation>
        <location evidence="6">Cytoplasm</location>
    </subcellularLocation>
</comment>
<dbReference type="RefSeq" id="WP_344653207.1">
    <property type="nucleotide sequence ID" value="NZ_BAAAGX010000032.1"/>
</dbReference>
<dbReference type="InterPro" id="IPR003682">
    <property type="entry name" value="rRNA_ssu_MeTfrase_G"/>
</dbReference>
<protein>
    <recommendedName>
        <fullName evidence="6">Ribosomal RNA small subunit methyltransferase G</fullName>
        <ecNumber evidence="6">2.1.1.-</ecNumber>
    </recommendedName>
    <alternativeName>
        <fullName evidence="6">16S rRNA 7-methylguanosine methyltransferase</fullName>
        <shortName evidence="6">16S rRNA m7G methyltransferase</shortName>
    </alternativeName>
</protein>
<sequence>MSDSTTASPAGPPAGLAAVAATVFGDRLPLAVRYAELLSTAGVERGLIGPREAPRLWERHLLNCAVVADLFPADASVVDVGSGAGLPGVVLGIVRPDLRITLLEPLARRVAFLEETVSSLGLSSVTVRRGRAEEVVGQVSASIVTARAVAPLDRLAGWCLPLCEPDGRMLALKGSSAAEEITEHAAAVAGVGGVSPRIVECGGGVVDPPTTVVEILRGGSVATGPRRSGTRGAGNGSDPSRRRRPDSAAASRRGRRGRHGP</sequence>
<organism evidence="8 9">
    <name type="scientific">Cryptosporangium japonicum</name>
    <dbReference type="NCBI Taxonomy" id="80872"/>
    <lineage>
        <taxon>Bacteria</taxon>
        <taxon>Bacillati</taxon>
        <taxon>Actinomycetota</taxon>
        <taxon>Actinomycetes</taxon>
        <taxon>Cryptosporangiales</taxon>
        <taxon>Cryptosporangiaceae</taxon>
        <taxon>Cryptosporangium</taxon>
    </lineage>
</organism>
<name>A0ABN0V2Y0_9ACTN</name>
<keyword evidence="3 6" id="KW-0489">Methyltransferase</keyword>
<keyword evidence="1 6" id="KW-0963">Cytoplasm</keyword>
<comment type="similarity">
    <text evidence="6">Belongs to the methyltransferase superfamily. RNA methyltransferase RsmG family.</text>
</comment>
<evidence type="ECO:0000256" key="3">
    <source>
        <dbReference type="ARBA" id="ARBA00022603"/>
    </source>
</evidence>
<dbReference type="Pfam" id="PF02527">
    <property type="entry name" value="GidB"/>
    <property type="match status" value="1"/>
</dbReference>
<dbReference type="PANTHER" id="PTHR31760">
    <property type="entry name" value="S-ADENOSYL-L-METHIONINE-DEPENDENT METHYLTRANSFERASES SUPERFAMILY PROTEIN"/>
    <property type="match status" value="1"/>
</dbReference>
<proteinExistence type="inferred from homology"/>
<feature type="binding site" evidence="6">
    <location>
        <position position="86"/>
    </location>
    <ligand>
        <name>S-adenosyl-L-methionine</name>
        <dbReference type="ChEBI" id="CHEBI:59789"/>
    </ligand>
</feature>